<dbReference type="OrthoDB" id="2583792at2"/>
<proteinExistence type="predicted"/>
<reference evidence="1 2" key="1">
    <citation type="submission" date="2014-07" db="EMBL/GenBank/DDBJ databases">
        <authorList>
            <person name="Urmite Genomes Urmite Genomes"/>
        </authorList>
    </citation>
    <scope>NUCLEOTIDE SEQUENCE [LARGE SCALE GENOMIC DNA]</scope>
    <source>
        <strain evidence="1 2">13MG44_air</strain>
    </source>
</reference>
<sequence length="209" mass="23970">MSLKIAFLDSGNAFGNNTEVLPNENIMIQQVPQYEIGSYEFSDFDVIMVPNFADQENLYMHKNVIEKFLSQGKIIAFFGHLFRPWLPGAPLFMPEKIKHFSDYNLYPQENSSIFKGVLTEDMTFNKGVAGFFARGHYHADEKSEVHLIFESGHICSYADRHSTRGTIFVHAGRPLHGYYKDGKTTDRLRPQFIQWLHNEAKALKGESAE</sequence>
<accession>A0A078M300</accession>
<evidence type="ECO:0000313" key="2">
    <source>
        <dbReference type="Proteomes" id="UP000044136"/>
    </source>
</evidence>
<keyword evidence="2" id="KW-1185">Reference proteome</keyword>
<name>A0A078M300_9STAP</name>
<evidence type="ECO:0008006" key="3">
    <source>
        <dbReference type="Google" id="ProtNLM"/>
    </source>
</evidence>
<organism evidence="1 2">
    <name type="scientific">Jeotgalicoccus saudimassiliensis</name>
    <dbReference type="NCBI Taxonomy" id="1461582"/>
    <lineage>
        <taxon>Bacteria</taxon>
        <taxon>Bacillati</taxon>
        <taxon>Bacillota</taxon>
        <taxon>Bacilli</taxon>
        <taxon>Bacillales</taxon>
        <taxon>Staphylococcaceae</taxon>
        <taxon>Jeotgalicoccus</taxon>
    </lineage>
</organism>
<dbReference type="HOGENOM" id="CLU_108924_0_0_9"/>
<dbReference type="STRING" id="1461582.BN1048_01528"/>
<dbReference type="eggNOG" id="ENOG5030BHQ">
    <property type="taxonomic scope" value="Bacteria"/>
</dbReference>
<dbReference type="RefSeq" id="WP_035809966.1">
    <property type="nucleotide sequence ID" value="NZ_CCSE01000001.1"/>
</dbReference>
<dbReference type="EMBL" id="CCSE01000001">
    <property type="protein sequence ID" value="CEA01898.1"/>
    <property type="molecule type" value="Genomic_DNA"/>
</dbReference>
<dbReference type="Proteomes" id="UP000044136">
    <property type="component" value="Unassembled WGS sequence"/>
</dbReference>
<protein>
    <recommendedName>
        <fullName evidence="3">Phosphate starvation-inducible protein PhoH</fullName>
    </recommendedName>
</protein>
<gene>
    <name evidence="1" type="ORF">BN1048_01528</name>
</gene>
<evidence type="ECO:0000313" key="1">
    <source>
        <dbReference type="EMBL" id="CEA01898.1"/>
    </source>
</evidence>
<dbReference type="AlphaFoldDB" id="A0A078M300"/>